<evidence type="ECO:0000313" key="2">
    <source>
        <dbReference type="Proteomes" id="UP001500518"/>
    </source>
</evidence>
<accession>A0ABP9K8G3</accession>
<name>A0ABP9K8G3_9SPHN</name>
<comment type="caution">
    <text evidence="1">The sequence shown here is derived from an EMBL/GenBank/DDBJ whole genome shotgun (WGS) entry which is preliminary data.</text>
</comment>
<protein>
    <recommendedName>
        <fullName evidence="3">CopG family transcriptional regulator</fullName>
    </recommendedName>
</protein>
<dbReference type="Proteomes" id="UP001500518">
    <property type="component" value="Unassembled WGS sequence"/>
</dbReference>
<keyword evidence="2" id="KW-1185">Reference proteome</keyword>
<evidence type="ECO:0000313" key="1">
    <source>
        <dbReference type="EMBL" id="GAA5052184.1"/>
    </source>
</evidence>
<dbReference type="RefSeq" id="WP_346032274.1">
    <property type="nucleotide sequence ID" value="NZ_BAABHV010000009.1"/>
</dbReference>
<organism evidence="1 2">
    <name type="scientific">Erythrobacter westpacificensis</name>
    <dbReference type="NCBI Taxonomy" id="1055231"/>
    <lineage>
        <taxon>Bacteria</taxon>
        <taxon>Pseudomonadati</taxon>
        <taxon>Pseudomonadota</taxon>
        <taxon>Alphaproteobacteria</taxon>
        <taxon>Sphingomonadales</taxon>
        <taxon>Erythrobacteraceae</taxon>
        <taxon>Erythrobacter/Porphyrobacter group</taxon>
        <taxon>Erythrobacter</taxon>
    </lineage>
</organism>
<gene>
    <name evidence="1" type="ORF">GCM10023208_12780</name>
</gene>
<dbReference type="EMBL" id="BAABHV010000009">
    <property type="protein sequence ID" value="GAA5052184.1"/>
    <property type="molecule type" value="Genomic_DNA"/>
</dbReference>
<sequence length="93" mass="10247">MAKSIEAYVDNRGHLHMTPKSAVIGDIAAALGRVGDEGGLTEGVARLILEKRAEIEQAFADLDTMDEREPVRIDHSEADTVEVFDLEDRRKKG</sequence>
<evidence type="ECO:0008006" key="3">
    <source>
        <dbReference type="Google" id="ProtNLM"/>
    </source>
</evidence>
<proteinExistence type="predicted"/>
<reference evidence="2" key="1">
    <citation type="journal article" date="2019" name="Int. J. Syst. Evol. Microbiol.">
        <title>The Global Catalogue of Microorganisms (GCM) 10K type strain sequencing project: providing services to taxonomists for standard genome sequencing and annotation.</title>
        <authorList>
            <consortium name="The Broad Institute Genomics Platform"/>
            <consortium name="The Broad Institute Genome Sequencing Center for Infectious Disease"/>
            <person name="Wu L."/>
            <person name="Ma J."/>
        </authorList>
    </citation>
    <scope>NUCLEOTIDE SEQUENCE [LARGE SCALE GENOMIC DNA]</scope>
    <source>
        <strain evidence="2">JCM 18014</strain>
    </source>
</reference>